<dbReference type="PANTHER" id="PTHR15591">
    <property type="entry name" value="RUN AND SH3 DOMAIN CONTAINING"/>
    <property type="match status" value="1"/>
</dbReference>
<evidence type="ECO:0000313" key="3">
    <source>
        <dbReference type="EMBL" id="VDP02203.1"/>
    </source>
</evidence>
<dbReference type="OrthoDB" id="9884296at2759"/>
<dbReference type="InterPro" id="IPR047343">
    <property type="entry name" value="RUSC1_2"/>
</dbReference>
<dbReference type="Proteomes" id="UP000270296">
    <property type="component" value="Unassembled WGS sequence"/>
</dbReference>
<dbReference type="EMBL" id="UZAM01007921">
    <property type="protein sequence ID" value="VDP02203.1"/>
    <property type="molecule type" value="Genomic_DNA"/>
</dbReference>
<dbReference type="PROSITE" id="PS50826">
    <property type="entry name" value="RUN"/>
    <property type="match status" value="1"/>
</dbReference>
<organism evidence="5">
    <name type="scientific">Soboliphyme baturini</name>
    <dbReference type="NCBI Taxonomy" id="241478"/>
    <lineage>
        <taxon>Eukaryota</taxon>
        <taxon>Metazoa</taxon>
        <taxon>Ecdysozoa</taxon>
        <taxon>Nematoda</taxon>
        <taxon>Enoplea</taxon>
        <taxon>Dorylaimia</taxon>
        <taxon>Dioctophymatida</taxon>
        <taxon>Dioctophymatoidea</taxon>
        <taxon>Soboliphymatidae</taxon>
        <taxon>Soboliphyme</taxon>
    </lineage>
</organism>
<dbReference type="Gene3D" id="1.20.58.900">
    <property type="match status" value="1"/>
</dbReference>
<reference evidence="5" key="1">
    <citation type="submission" date="2016-06" db="UniProtKB">
        <authorList>
            <consortium name="WormBaseParasite"/>
        </authorList>
    </citation>
    <scope>IDENTIFICATION</scope>
</reference>
<feature type="domain" description="RUN" evidence="2">
    <location>
        <begin position="1144"/>
        <end position="1280"/>
    </location>
</feature>
<dbReference type="PANTHER" id="PTHR15591:SF13">
    <property type="entry name" value="RUN DOMAIN-CONTAINING PROTEIN"/>
    <property type="match status" value="1"/>
</dbReference>
<evidence type="ECO:0000259" key="2">
    <source>
        <dbReference type="PROSITE" id="PS50826"/>
    </source>
</evidence>
<protein>
    <submittedName>
        <fullName evidence="5">RUN domain-containing protein</fullName>
    </submittedName>
</protein>
<feature type="compositionally biased region" description="Polar residues" evidence="1">
    <location>
        <begin position="811"/>
        <end position="824"/>
    </location>
</feature>
<dbReference type="GO" id="GO:0031410">
    <property type="term" value="C:cytoplasmic vesicle"/>
    <property type="evidence" value="ECO:0007669"/>
    <property type="project" value="TreeGrafter"/>
</dbReference>
<evidence type="ECO:0000313" key="5">
    <source>
        <dbReference type="WBParaSite" id="SBAD_0000390701-mRNA-1"/>
    </source>
</evidence>
<sequence>MDVCSSNEPLYVPVMPCREVAPQTDVNFNSPGHRSSQDGSFIQDEDMQLMMDFDFRNMDPCFVTALSKSWFGRNEKWAKTFDVNVAELDFNNCSTRSITDALKGRYEDLQYSNAFQDGKLDFGRCARKMSRRQDERSSSMSIQPPLPRSSSSVTAYPRHHHHGSCSDDVCDRSYCSYGRSSSLANESLFMNSGCLNSSSAMKVLESFIDKQPVAFISADSLDSSAIRKDELFLNAACTTKTQDYVLTFDQSGNFPTSDSEVSLRHVGGGGAGGSKVSNGMQWSECGPCSAKKQKANNLVSWENLKRSYKMNQAKFYTGSYKSVSVPNMTYSSNNCYRRSAAGGCGRSREPALSLWHSHRYHADFSHGSCGCDRGSVCRTPLYNLSSDVEEKTRFSLLNAFRQRMSPSNDEDVLLANDGTQFTTTAAAAAAAAAATQLRFGNSDEVSSGYQTAVTQSSQQPTFFGGHDTRDFTESLNFCERKPKSVVIAVKDASAGDNNQKPGYKPRMTAVGDYNYCEYFINGSYYDINHNEIGYVPTSKSAVQRVKKKDIVGGGVDRDLFAISGQSSFCEELYSARYKVGGADGDSGEPPSNGGYVRVTAAQGGSRLLLSESFRSRDFATQVPVHVSDKGVQTTDSRGCHEFVPYVFTGSAAANRDSVASYGKSASVKSNAGHHCAAAAAVAPGGVDLRFLKLSFGLPPLMPTVTPFPLTLLNDIPETSSSLNSGDSMITADKLDLTPSSPLLPSPPSIVYKDSVPSRVSNSAAAALTSEYACASHIQDWDSLATLLPEDIRMAYCRYRNVSATAEGGHCGNQSPPSDRLQFSRSFERPRCRSSSKTAPPPPPPPQRQPYGQRQSTTFAATRAERRQYWTGHAHRRAPVFSAPRSCYTSTCRTPSSKYPLDSVRMCSYRARHGHRGAATCFHSNFTPTCVCCRCDHDSIASCCCSYLTAAHHHQLRRHACCCNLNDSYNDHNDPLTMSSSMSPSAPVNLSSLAGSGYNSNCTYAMTTASHSELLSTGDAVYHQKYLRRLKIPTSPSTTMDDGESQALATSNAALHSTIKLPVFSASEPEPEKSTMSSSCQSTTATTLLSNNVQAESLNYAKSLIDGKFMVSEAEMSRKNVIVQNFVVACKYFVTLSVNGSCEKEVQEVVHEHICPAFIELLQDGLLPPFGVWSVIVAATHRGPATKSVYDLVVDLDKSFCNSCDRSLKIILFVHGLLKLQSLDCWLSYLVMKEKLIKHHYQQNAFLRGALSHYKCQFKKLVSAIESLSLVKCNYLEMSSQDADDRLRSSFKFEKELVFVFSTPDCDELERKRFKDQGRRCYPESFIPVKVANDSRIPRSSKPEYLYASKRSPPPEYDAELLGFTPVKTEFGVHTPELTAQKEPRKCVTLRMSKKEKYRVLPIRHPHLVLEDLADLTMDLIHDQTGNFRGHCSLAYLDCLPCVDYCCRSSPMNCHPEATACLVLFWEITCACLHEPLDDSFHAFDSPGLVFPSLFW</sequence>
<keyword evidence="4" id="KW-1185">Reference proteome</keyword>
<evidence type="ECO:0000313" key="4">
    <source>
        <dbReference type="Proteomes" id="UP000270296"/>
    </source>
</evidence>
<accession>A0A183IJE1</accession>
<feature type="region of interest" description="Disordered" evidence="1">
    <location>
        <begin position="130"/>
        <end position="157"/>
    </location>
</feature>
<feature type="compositionally biased region" description="Pro residues" evidence="1">
    <location>
        <begin position="838"/>
        <end position="847"/>
    </location>
</feature>
<dbReference type="WBParaSite" id="SBAD_0000390701-mRNA-1">
    <property type="protein sequence ID" value="SBAD_0000390701-mRNA-1"/>
    <property type="gene ID" value="SBAD_0000390701"/>
</dbReference>
<evidence type="ECO:0000256" key="1">
    <source>
        <dbReference type="SAM" id="MobiDB-lite"/>
    </source>
</evidence>
<name>A0A183IJE1_9BILA</name>
<gene>
    <name evidence="3" type="ORF">SBAD_LOCUS3737</name>
</gene>
<proteinExistence type="predicted"/>
<dbReference type="Pfam" id="PF02759">
    <property type="entry name" value="RUN"/>
    <property type="match status" value="1"/>
</dbReference>
<reference evidence="3 4" key="2">
    <citation type="submission" date="2018-11" db="EMBL/GenBank/DDBJ databases">
        <authorList>
            <consortium name="Pathogen Informatics"/>
        </authorList>
    </citation>
    <scope>NUCLEOTIDE SEQUENCE [LARGE SCALE GENOMIC DNA]</scope>
</reference>
<dbReference type="InterPro" id="IPR004012">
    <property type="entry name" value="Run_dom"/>
</dbReference>
<dbReference type="InterPro" id="IPR037213">
    <property type="entry name" value="Run_dom_sf"/>
</dbReference>
<feature type="compositionally biased region" description="Polar residues" evidence="1">
    <location>
        <begin position="138"/>
        <end position="154"/>
    </location>
</feature>
<feature type="region of interest" description="Disordered" evidence="1">
    <location>
        <begin position="806"/>
        <end position="856"/>
    </location>
</feature>